<evidence type="ECO:0000313" key="2">
    <source>
        <dbReference type="Proteomes" id="UP000187203"/>
    </source>
</evidence>
<protein>
    <submittedName>
        <fullName evidence="1">Uncharacterized protein</fullName>
    </submittedName>
</protein>
<dbReference type="AlphaFoldDB" id="A0A1R3GNY8"/>
<reference evidence="2" key="1">
    <citation type="submission" date="2013-09" db="EMBL/GenBank/DDBJ databases">
        <title>Corchorus olitorius genome sequencing.</title>
        <authorList>
            <person name="Alam M."/>
            <person name="Haque M.S."/>
            <person name="Islam M.S."/>
            <person name="Emdad E.M."/>
            <person name="Islam M.M."/>
            <person name="Ahmed B."/>
            <person name="Halim A."/>
            <person name="Hossen Q.M.M."/>
            <person name="Hossain M.Z."/>
            <person name="Ahmed R."/>
            <person name="Khan M.M."/>
            <person name="Islam R."/>
            <person name="Rashid M.M."/>
            <person name="Khan S.A."/>
            <person name="Rahman M.S."/>
            <person name="Alam M."/>
            <person name="Yahiya A.S."/>
            <person name="Khan M.S."/>
            <person name="Azam M.S."/>
            <person name="Haque T."/>
            <person name="Lashkar M.Z.H."/>
            <person name="Akhand A.I."/>
            <person name="Morshed G."/>
            <person name="Roy S."/>
            <person name="Uddin K.S."/>
            <person name="Rabeya T."/>
            <person name="Hossain A.S."/>
            <person name="Chowdhury A."/>
            <person name="Snigdha A.R."/>
            <person name="Mortoza M.S."/>
            <person name="Matin S.A."/>
            <person name="Hoque S.M.E."/>
            <person name="Islam M.K."/>
            <person name="Roy D.K."/>
            <person name="Haider R."/>
            <person name="Moosa M.M."/>
            <person name="Elias S.M."/>
            <person name="Hasan A.M."/>
            <person name="Jahan S."/>
            <person name="Shafiuddin M."/>
            <person name="Mahmood N."/>
            <person name="Shommy N.S."/>
        </authorList>
    </citation>
    <scope>NUCLEOTIDE SEQUENCE [LARGE SCALE GENOMIC DNA]</scope>
    <source>
        <strain evidence="2">cv. O-4</strain>
    </source>
</reference>
<comment type="caution">
    <text evidence="1">The sequence shown here is derived from an EMBL/GenBank/DDBJ whole genome shotgun (WGS) entry which is preliminary data.</text>
</comment>
<gene>
    <name evidence="1" type="ORF">COLO4_34074</name>
</gene>
<accession>A0A1R3GNY8</accession>
<name>A0A1R3GNY8_9ROSI</name>
<keyword evidence="2" id="KW-1185">Reference proteome</keyword>
<sequence>MDKCTARKDMCYMEKQPSVDDIHKLKEVGKMA</sequence>
<evidence type="ECO:0000313" key="1">
    <source>
        <dbReference type="EMBL" id="OMO59747.1"/>
    </source>
</evidence>
<dbReference type="Proteomes" id="UP000187203">
    <property type="component" value="Unassembled WGS sequence"/>
</dbReference>
<organism evidence="1 2">
    <name type="scientific">Corchorus olitorius</name>
    <dbReference type="NCBI Taxonomy" id="93759"/>
    <lineage>
        <taxon>Eukaryota</taxon>
        <taxon>Viridiplantae</taxon>
        <taxon>Streptophyta</taxon>
        <taxon>Embryophyta</taxon>
        <taxon>Tracheophyta</taxon>
        <taxon>Spermatophyta</taxon>
        <taxon>Magnoliopsida</taxon>
        <taxon>eudicotyledons</taxon>
        <taxon>Gunneridae</taxon>
        <taxon>Pentapetalae</taxon>
        <taxon>rosids</taxon>
        <taxon>malvids</taxon>
        <taxon>Malvales</taxon>
        <taxon>Malvaceae</taxon>
        <taxon>Grewioideae</taxon>
        <taxon>Apeibeae</taxon>
        <taxon>Corchorus</taxon>
    </lineage>
</organism>
<dbReference type="EMBL" id="AWUE01022070">
    <property type="protein sequence ID" value="OMO59747.1"/>
    <property type="molecule type" value="Genomic_DNA"/>
</dbReference>
<proteinExistence type="predicted"/>